<keyword evidence="10" id="KW-1185">Reference proteome</keyword>
<evidence type="ECO:0000256" key="2">
    <source>
        <dbReference type="ARBA" id="ARBA00022527"/>
    </source>
</evidence>
<evidence type="ECO:0000259" key="8">
    <source>
        <dbReference type="PROSITE" id="PS50011"/>
    </source>
</evidence>
<keyword evidence="4" id="KW-0547">Nucleotide-binding</keyword>
<keyword evidence="3" id="KW-0808">Transferase</keyword>
<dbReference type="SUPFAM" id="SSF56112">
    <property type="entry name" value="Protein kinase-like (PK-like)"/>
    <property type="match status" value="1"/>
</dbReference>
<accession>A0ABP9SIP1</accession>
<dbReference type="PROSITE" id="PS50011">
    <property type="entry name" value="PROTEIN_KINASE_DOM"/>
    <property type="match status" value="1"/>
</dbReference>
<dbReference type="SMART" id="SM00220">
    <property type="entry name" value="S_TKc"/>
    <property type="match status" value="1"/>
</dbReference>
<dbReference type="CDD" id="cd14014">
    <property type="entry name" value="STKc_PknB_like"/>
    <property type="match status" value="1"/>
</dbReference>
<dbReference type="PANTHER" id="PTHR43289:SF6">
    <property type="entry name" value="SERINE_THREONINE-PROTEIN KINASE NEKL-3"/>
    <property type="match status" value="1"/>
</dbReference>
<evidence type="ECO:0000256" key="7">
    <source>
        <dbReference type="SAM" id="MobiDB-lite"/>
    </source>
</evidence>
<keyword evidence="2" id="KW-0723">Serine/threonine-protein kinase</keyword>
<evidence type="ECO:0000256" key="6">
    <source>
        <dbReference type="ARBA" id="ARBA00022840"/>
    </source>
</evidence>
<dbReference type="PANTHER" id="PTHR43289">
    <property type="entry name" value="MITOGEN-ACTIVATED PROTEIN KINASE KINASE KINASE 20-RELATED"/>
    <property type="match status" value="1"/>
</dbReference>
<evidence type="ECO:0000256" key="4">
    <source>
        <dbReference type="ARBA" id="ARBA00022741"/>
    </source>
</evidence>
<dbReference type="Proteomes" id="UP001501570">
    <property type="component" value="Unassembled WGS sequence"/>
</dbReference>
<dbReference type="Gene3D" id="1.10.510.10">
    <property type="entry name" value="Transferase(Phosphotransferase) domain 1"/>
    <property type="match status" value="1"/>
</dbReference>
<evidence type="ECO:0000313" key="9">
    <source>
        <dbReference type="EMBL" id="GAA5197042.1"/>
    </source>
</evidence>
<evidence type="ECO:0000256" key="5">
    <source>
        <dbReference type="ARBA" id="ARBA00022777"/>
    </source>
</evidence>
<dbReference type="Gene3D" id="3.30.200.20">
    <property type="entry name" value="Phosphorylase Kinase, domain 1"/>
    <property type="match status" value="1"/>
</dbReference>
<evidence type="ECO:0000256" key="3">
    <source>
        <dbReference type="ARBA" id="ARBA00022679"/>
    </source>
</evidence>
<feature type="region of interest" description="Disordered" evidence="7">
    <location>
        <begin position="275"/>
        <end position="329"/>
    </location>
</feature>
<evidence type="ECO:0000313" key="10">
    <source>
        <dbReference type="Proteomes" id="UP001501570"/>
    </source>
</evidence>
<proteinExistence type="predicted"/>
<dbReference type="PROSITE" id="PS00108">
    <property type="entry name" value="PROTEIN_KINASE_ST"/>
    <property type="match status" value="1"/>
</dbReference>
<reference evidence="10" key="1">
    <citation type="journal article" date="2019" name="Int. J. Syst. Evol. Microbiol.">
        <title>The Global Catalogue of Microorganisms (GCM) 10K type strain sequencing project: providing services to taxonomists for standard genome sequencing and annotation.</title>
        <authorList>
            <consortium name="The Broad Institute Genomics Platform"/>
            <consortium name="The Broad Institute Genome Sequencing Center for Infectious Disease"/>
            <person name="Wu L."/>
            <person name="Ma J."/>
        </authorList>
    </citation>
    <scope>NUCLEOTIDE SEQUENCE [LARGE SCALE GENOMIC DNA]</scope>
    <source>
        <strain evidence="10">JCM 18304</strain>
    </source>
</reference>
<dbReference type="EC" id="2.7.11.1" evidence="1"/>
<dbReference type="EMBL" id="BAABJQ010000028">
    <property type="protein sequence ID" value="GAA5197042.1"/>
    <property type="molecule type" value="Genomic_DNA"/>
</dbReference>
<dbReference type="InterPro" id="IPR011009">
    <property type="entry name" value="Kinase-like_dom_sf"/>
</dbReference>
<feature type="domain" description="Protein kinase" evidence="8">
    <location>
        <begin position="15"/>
        <end position="274"/>
    </location>
</feature>
<organism evidence="9 10">
    <name type="scientific">Rugosimonospora acidiphila</name>
    <dbReference type="NCBI Taxonomy" id="556531"/>
    <lineage>
        <taxon>Bacteria</taxon>
        <taxon>Bacillati</taxon>
        <taxon>Actinomycetota</taxon>
        <taxon>Actinomycetes</taxon>
        <taxon>Micromonosporales</taxon>
        <taxon>Micromonosporaceae</taxon>
        <taxon>Rugosimonospora</taxon>
    </lineage>
</organism>
<keyword evidence="6" id="KW-0067">ATP-binding</keyword>
<dbReference type="InterPro" id="IPR000719">
    <property type="entry name" value="Prot_kinase_dom"/>
</dbReference>
<gene>
    <name evidence="9" type="ORF">GCM10023322_67450</name>
</gene>
<sequence>MDDPALPVPPTVPGLTGLEVMARGGYSTVYRAVQISVGRDVAVKIENRALESEPDRHRFLREARAAGRMSSHPFVVDLFDAGVTADNHPYLVMELCAGSYADLLRERPLTAAEARDVGVKIADALADAHKVGVLHRDVKPANILITEFGEPTLADFGLAVLTETRDVSTVLDVLTPAYAPREMFRQPCDPSPAADVYSLCATLYTLMCGLPPRWSNERNPSLLTILELFDRRIPDVPDVPVELTDVLRRGMANDPDDRPSAAGLCELLAELSLFPNGSAGPPPNAPRQSAPSRQAPSPRQSAPRRPGAAPAPPVPGPDATVPLRPLSKN</sequence>
<keyword evidence="5" id="KW-0418">Kinase</keyword>
<feature type="compositionally biased region" description="Low complexity" evidence="7">
    <location>
        <begin position="286"/>
        <end position="308"/>
    </location>
</feature>
<evidence type="ECO:0000256" key="1">
    <source>
        <dbReference type="ARBA" id="ARBA00012513"/>
    </source>
</evidence>
<dbReference type="InterPro" id="IPR008271">
    <property type="entry name" value="Ser/Thr_kinase_AS"/>
</dbReference>
<comment type="caution">
    <text evidence="9">The sequence shown here is derived from an EMBL/GenBank/DDBJ whole genome shotgun (WGS) entry which is preliminary data.</text>
</comment>
<dbReference type="Pfam" id="PF00069">
    <property type="entry name" value="Pkinase"/>
    <property type="match status" value="1"/>
</dbReference>
<protein>
    <recommendedName>
        <fullName evidence="1">non-specific serine/threonine protein kinase</fullName>
        <ecNumber evidence="1">2.7.11.1</ecNumber>
    </recommendedName>
</protein>
<name>A0ABP9SIP1_9ACTN</name>